<proteinExistence type="inferred from homology"/>
<feature type="transmembrane region" description="Helical" evidence="6">
    <location>
        <begin position="212"/>
        <end position="233"/>
    </location>
</feature>
<evidence type="ECO:0000256" key="1">
    <source>
        <dbReference type="ARBA" id="ARBA00004141"/>
    </source>
</evidence>
<evidence type="ECO:0000256" key="5">
    <source>
        <dbReference type="ARBA" id="ARBA00023136"/>
    </source>
</evidence>
<evidence type="ECO:0000256" key="2">
    <source>
        <dbReference type="ARBA" id="ARBA00007362"/>
    </source>
</evidence>
<evidence type="ECO:0000256" key="3">
    <source>
        <dbReference type="ARBA" id="ARBA00022692"/>
    </source>
</evidence>
<dbReference type="InterPro" id="IPR037185">
    <property type="entry name" value="EmrE-like"/>
</dbReference>
<feature type="transmembrane region" description="Helical" evidence="6">
    <location>
        <begin position="123"/>
        <end position="141"/>
    </location>
</feature>
<feature type="transmembrane region" description="Helical" evidence="6">
    <location>
        <begin position="37"/>
        <end position="55"/>
    </location>
</feature>
<evidence type="ECO:0000256" key="6">
    <source>
        <dbReference type="SAM" id="Phobius"/>
    </source>
</evidence>
<dbReference type="SUPFAM" id="SSF103481">
    <property type="entry name" value="Multidrug resistance efflux transporter EmrE"/>
    <property type="match status" value="2"/>
</dbReference>
<dbReference type="PANTHER" id="PTHR32322">
    <property type="entry name" value="INNER MEMBRANE TRANSPORTER"/>
    <property type="match status" value="1"/>
</dbReference>
<gene>
    <name evidence="8" type="ORF">RT717_25795</name>
</gene>
<dbReference type="RefSeq" id="WP_317489212.1">
    <property type="nucleotide sequence ID" value="NZ_CP136051.1"/>
</dbReference>
<name>A0ABZ0IPQ8_9BACT</name>
<accession>A0ABZ0IPQ8</accession>
<dbReference type="Gene3D" id="1.10.3730.20">
    <property type="match status" value="1"/>
</dbReference>
<dbReference type="InterPro" id="IPR000620">
    <property type="entry name" value="EamA_dom"/>
</dbReference>
<organism evidence="8 9">
    <name type="scientific">Imperialibacter roseus</name>
    <dbReference type="NCBI Taxonomy" id="1324217"/>
    <lineage>
        <taxon>Bacteria</taxon>
        <taxon>Pseudomonadati</taxon>
        <taxon>Bacteroidota</taxon>
        <taxon>Cytophagia</taxon>
        <taxon>Cytophagales</taxon>
        <taxon>Flammeovirgaceae</taxon>
        <taxon>Imperialibacter</taxon>
    </lineage>
</organism>
<feature type="transmembrane region" description="Helical" evidence="6">
    <location>
        <begin position="245"/>
        <end position="264"/>
    </location>
</feature>
<feature type="domain" description="EamA" evidence="7">
    <location>
        <begin position="8"/>
        <end position="137"/>
    </location>
</feature>
<keyword evidence="3 6" id="KW-0812">Transmembrane</keyword>
<dbReference type="PANTHER" id="PTHR32322:SF2">
    <property type="entry name" value="EAMA DOMAIN-CONTAINING PROTEIN"/>
    <property type="match status" value="1"/>
</dbReference>
<dbReference type="Proteomes" id="UP001302349">
    <property type="component" value="Chromosome"/>
</dbReference>
<feature type="transmembrane region" description="Helical" evidence="6">
    <location>
        <begin position="92"/>
        <end position="114"/>
    </location>
</feature>
<evidence type="ECO:0000313" key="8">
    <source>
        <dbReference type="EMBL" id="WOK06492.1"/>
    </source>
</evidence>
<feature type="transmembrane region" description="Helical" evidence="6">
    <location>
        <begin position="181"/>
        <end position="200"/>
    </location>
</feature>
<evidence type="ECO:0000313" key="9">
    <source>
        <dbReference type="Proteomes" id="UP001302349"/>
    </source>
</evidence>
<dbReference type="Pfam" id="PF00892">
    <property type="entry name" value="EamA"/>
    <property type="match status" value="2"/>
</dbReference>
<keyword evidence="9" id="KW-1185">Reference proteome</keyword>
<dbReference type="EMBL" id="CP136051">
    <property type="protein sequence ID" value="WOK06492.1"/>
    <property type="molecule type" value="Genomic_DNA"/>
</dbReference>
<feature type="transmembrane region" description="Helical" evidence="6">
    <location>
        <begin position="147"/>
        <end position="169"/>
    </location>
</feature>
<feature type="transmembrane region" description="Helical" evidence="6">
    <location>
        <begin position="270"/>
        <end position="287"/>
    </location>
</feature>
<keyword evidence="4 6" id="KW-1133">Transmembrane helix</keyword>
<reference evidence="8 9" key="1">
    <citation type="journal article" date="2023" name="Microbiol. Resour. Announc.">
        <title>Complete Genome Sequence of Imperialibacter roseus strain P4T.</title>
        <authorList>
            <person name="Tizabi D.R."/>
            <person name="Bachvaroff T."/>
            <person name="Hill R.T."/>
        </authorList>
    </citation>
    <scope>NUCLEOTIDE SEQUENCE [LARGE SCALE GENOMIC DNA]</scope>
    <source>
        <strain evidence="8 9">P4T</strain>
    </source>
</reference>
<feature type="transmembrane region" description="Helical" evidence="6">
    <location>
        <begin position="7"/>
        <end position="25"/>
    </location>
</feature>
<comment type="subcellular location">
    <subcellularLocation>
        <location evidence="1">Membrane</location>
        <topology evidence="1">Multi-pass membrane protein</topology>
    </subcellularLocation>
</comment>
<feature type="transmembrane region" description="Helical" evidence="6">
    <location>
        <begin position="67"/>
        <end position="86"/>
    </location>
</feature>
<dbReference type="InterPro" id="IPR050638">
    <property type="entry name" value="AA-Vitamin_Transporters"/>
</dbReference>
<evidence type="ECO:0000259" key="7">
    <source>
        <dbReference type="Pfam" id="PF00892"/>
    </source>
</evidence>
<comment type="similarity">
    <text evidence="2">Belongs to the EamA transporter family.</text>
</comment>
<keyword evidence="5 6" id="KW-0472">Membrane</keyword>
<feature type="domain" description="EamA" evidence="7">
    <location>
        <begin position="151"/>
        <end position="286"/>
    </location>
</feature>
<sequence length="290" mass="31256">MSDKALAWLLLITLSFIWGSSFILIKRGLEVYSPLELGALRIVTAGLFLLPVAVSRIGKLSKRNWQILLLAGFVGSFGPAFLFALAQTHLDSGLAGSLNALTPLFTILIGSWFFSSTFTRRNAIGIAIGFVGTVLLIFAGSDDGISGFNFYALFVVLATIMYATNLNIIKAYLADLKPLTITSVSLLMVLPLALVILASATDFSTKIIYTKGAWEALGYISILGVVGTAIALIIFNKTVQISTPLFTSSVTYIIPLIAVIWGLLDGERLLVTHYISMALILVGVFIGNRR</sequence>
<evidence type="ECO:0000256" key="4">
    <source>
        <dbReference type="ARBA" id="ARBA00022989"/>
    </source>
</evidence>
<protein>
    <submittedName>
        <fullName evidence="8">DMT family transporter</fullName>
    </submittedName>
</protein>